<sequence>MVMQKISDFFAYNPDPGGESGGGGSTIVLILIFAVLVLSLTVAGRRIQDKERREVEKEIDRLNGRNTPRASPEED</sequence>
<comment type="caution">
    <text evidence="3">The sequence shown here is derived from an EMBL/GenBank/DDBJ whole genome shotgun (WGS) entry which is preliminary data.</text>
</comment>
<accession>A0A2T0ZJR5</accession>
<feature type="region of interest" description="Disordered" evidence="1">
    <location>
        <begin position="51"/>
        <end position="75"/>
    </location>
</feature>
<feature type="compositionally biased region" description="Basic and acidic residues" evidence="1">
    <location>
        <begin position="51"/>
        <end position="63"/>
    </location>
</feature>
<keyword evidence="2" id="KW-0812">Transmembrane</keyword>
<evidence type="ECO:0000256" key="1">
    <source>
        <dbReference type="SAM" id="MobiDB-lite"/>
    </source>
</evidence>
<dbReference type="EMBL" id="PVUE01000021">
    <property type="protein sequence ID" value="PRZ36579.1"/>
    <property type="molecule type" value="Genomic_DNA"/>
</dbReference>
<keyword evidence="2" id="KW-1133">Transmembrane helix</keyword>
<organism evidence="3 4">
    <name type="scientific">Antricoccus suffuscus</name>
    <dbReference type="NCBI Taxonomy" id="1629062"/>
    <lineage>
        <taxon>Bacteria</taxon>
        <taxon>Bacillati</taxon>
        <taxon>Actinomycetota</taxon>
        <taxon>Actinomycetes</taxon>
        <taxon>Geodermatophilales</taxon>
        <taxon>Antricoccaceae</taxon>
        <taxon>Antricoccus</taxon>
    </lineage>
</organism>
<proteinExistence type="predicted"/>
<feature type="transmembrane region" description="Helical" evidence="2">
    <location>
        <begin position="20"/>
        <end position="43"/>
    </location>
</feature>
<keyword evidence="2" id="KW-0472">Membrane</keyword>
<dbReference type="AlphaFoldDB" id="A0A2T0ZJR5"/>
<evidence type="ECO:0000313" key="4">
    <source>
        <dbReference type="Proteomes" id="UP000237752"/>
    </source>
</evidence>
<gene>
    <name evidence="3" type="ORF">CLV47_12115</name>
</gene>
<name>A0A2T0ZJR5_9ACTN</name>
<keyword evidence="4" id="KW-1185">Reference proteome</keyword>
<protein>
    <submittedName>
        <fullName evidence="3">Uncharacterized protein</fullName>
    </submittedName>
</protein>
<evidence type="ECO:0000256" key="2">
    <source>
        <dbReference type="SAM" id="Phobius"/>
    </source>
</evidence>
<evidence type="ECO:0000313" key="3">
    <source>
        <dbReference type="EMBL" id="PRZ36579.1"/>
    </source>
</evidence>
<dbReference type="Proteomes" id="UP000237752">
    <property type="component" value="Unassembled WGS sequence"/>
</dbReference>
<reference evidence="3 4" key="1">
    <citation type="submission" date="2018-03" db="EMBL/GenBank/DDBJ databases">
        <title>Genomic Encyclopedia of Archaeal and Bacterial Type Strains, Phase II (KMG-II): from individual species to whole genera.</title>
        <authorList>
            <person name="Goeker M."/>
        </authorList>
    </citation>
    <scope>NUCLEOTIDE SEQUENCE [LARGE SCALE GENOMIC DNA]</scope>
    <source>
        <strain evidence="3 4">DSM 100065</strain>
    </source>
</reference>